<comment type="caution">
    <text evidence="1">The sequence shown here is derived from an EMBL/GenBank/DDBJ whole genome shotgun (WGS) entry which is preliminary data.</text>
</comment>
<name>A0A7J5XG87_DISMA</name>
<protein>
    <submittedName>
        <fullName evidence="1">Uncharacterized protein</fullName>
    </submittedName>
</protein>
<reference evidence="1 2" key="1">
    <citation type="submission" date="2020-03" db="EMBL/GenBank/DDBJ databases">
        <title>Dissostichus mawsoni Genome sequencing and assembly.</title>
        <authorList>
            <person name="Park H."/>
        </authorList>
    </citation>
    <scope>NUCLEOTIDE SEQUENCE [LARGE SCALE GENOMIC DNA]</scope>
    <source>
        <strain evidence="1">DM0001</strain>
        <tissue evidence="1">Muscle</tissue>
    </source>
</reference>
<dbReference type="AlphaFoldDB" id="A0A7J5XG87"/>
<dbReference type="Proteomes" id="UP000518266">
    <property type="component" value="Unassembled WGS sequence"/>
</dbReference>
<gene>
    <name evidence="1" type="ORF">F7725_028391</name>
</gene>
<keyword evidence="2" id="KW-1185">Reference proteome</keyword>
<accession>A0A7J5XG87</accession>
<sequence>MVTYPRGDLGPGGLLVLWSGRGAGGVGLCSGGGDGMVGGGGGGGRGVFLIDRVLVSNMLTLLFPGGGEPVPGYGSRCLDTGPGAWIRFQVPGYGFRCLDTVQVPGYGSRCLDTVPGAWIRVQVPGYGSRCLDTVQVPGYGSSAWIRFQVPGYGFQAWIRVQVPGYGSRCLDTGSVPGYGGAEGVVEAMHRDLQHLPQGLQMNAYLQQHHAGLVHQRDALKHSDGDPLRLQLLHAAQLADQQGDGSAVRDGLRLSHCAHTQLLSSEVERDGLCVPRVVDLDVHLVVVLVLSDQRRLQTGHLVLLACSDELAGLLVVCVSGEGDVVDGHLERKLLTRHRADLIGLRHDYLSERPLHAVPGDDHSVPLVGAPALEQLAGQTTLHHAGGRHHHAGPDVADVLEHEGVVDVDGLADLVVHGVDVGLIHGHALPGQRGGVVDGDIMELRVVLPVLDEQQLLGAPQSEHGDEAAALSVHDVLHRVAEARLALLSLLNLMPATSFTSWKLMVSIFSMLSSRSVSVYSMSSAEMLLVDLTLTQWTNQNPVLCDDAAHLTLTQWTNQNPVLNSGVYRVMTLLT</sequence>
<dbReference type="EMBL" id="JAAKFY010000024">
    <property type="protein sequence ID" value="KAF3835833.1"/>
    <property type="molecule type" value="Genomic_DNA"/>
</dbReference>
<proteinExistence type="predicted"/>
<evidence type="ECO:0000313" key="1">
    <source>
        <dbReference type="EMBL" id="KAF3835833.1"/>
    </source>
</evidence>
<evidence type="ECO:0000313" key="2">
    <source>
        <dbReference type="Proteomes" id="UP000518266"/>
    </source>
</evidence>
<organism evidence="1 2">
    <name type="scientific">Dissostichus mawsoni</name>
    <name type="common">Antarctic cod</name>
    <dbReference type="NCBI Taxonomy" id="36200"/>
    <lineage>
        <taxon>Eukaryota</taxon>
        <taxon>Metazoa</taxon>
        <taxon>Chordata</taxon>
        <taxon>Craniata</taxon>
        <taxon>Vertebrata</taxon>
        <taxon>Euteleostomi</taxon>
        <taxon>Actinopterygii</taxon>
        <taxon>Neopterygii</taxon>
        <taxon>Teleostei</taxon>
        <taxon>Neoteleostei</taxon>
        <taxon>Acanthomorphata</taxon>
        <taxon>Eupercaria</taxon>
        <taxon>Perciformes</taxon>
        <taxon>Notothenioidei</taxon>
        <taxon>Nototheniidae</taxon>
        <taxon>Dissostichus</taxon>
    </lineage>
</organism>